<keyword evidence="2" id="KW-0472">Membrane</keyword>
<feature type="transmembrane region" description="Helical" evidence="2">
    <location>
        <begin position="12"/>
        <end position="32"/>
    </location>
</feature>
<evidence type="ECO:0000256" key="2">
    <source>
        <dbReference type="SAM" id="Phobius"/>
    </source>
</evidence>
<reference evidence="3" key="2">
    <citation type="journal article" date="2021" name="PeerJ">
        <title>Extensive microbial diversity within the chicken gut microbiome revealed by metagenomics and culture.</title>
        <authorList>
            <person name="Gilroy R."/>
            <person name="Ravi A."/>
            <person name="Getino M."/>
            <person name="Pursley I."/>
            <person name="Horton D.L."/>
            <person name="Alikhan N.F."/>
            <person name="Baker D."/>
            <person name="Gharbi K."/>
            <person name="Hall N."/>
            <person name="Watson M."/>
            <person name="Adriaenssens E.M."/>
            <person name="Foster-Nyarko E."/>
            <person name="Jarju S."/>
            <person name="Secka A."/>
            <person name="Antonio M."/>
            <person name="Oren A."/>
            <person name="Chaudhuri R.R."/>
            <person name="La Ragione R."/>
            <person name="Hildebrand F."/>
            <person name="Pallen M.J."/>
        </authorList>
    </citation>
    <scope>NUCLEOTIDE SEQUENCE</scope>
    <source>
        <strain evidence="3">CHK180-2868</strain>
    </source>
</reference>
<organism evidence="3 4">
    <name type="scientific">Candidatus Copromonas faecavium</name>
    <name type="common">nom. illeg.</name>
    <dbReference type="NCBI Taxonomy" id="2840740"/>
    <lineage>
        <taxon>Bacteria</taxon>
        <taxon>Bacillati</taxon>
        <taxon>Bacillota</taxon>
        <taxon>Clostridia</taxon>
        <taxon>Lachnospirales</taxon>
        <taxon>Lachnospiraceae</taxon>
        <taxon>Candidatus Copromonas (nom. illeg.)</taxon>
    </lineage>
</organism>
<comment type="caution">
    <text evidence="3">The sequence shown here is derived from an EMBL/GenBank/DDBJ whole genome shotgun (WGS) entry which is preliminary data.</text>
</comment>
<reference evidence="3" key="1">
    <citation type="submission" date="2020-10" db="EMBL/GenBank/DDBJ databases">
        <authorList>
            <person name="Gilroy R."/>
        </authorList>
    </citation>
    <scope>NUCLEOTIDE SEQUENCE</scope>
    <source>
        <strain evidence="3">CHK180-2868</strain>
    </source>
</reference>
<evidence type="ECO:0000256" key="1">
    <source>
        <dbReference type="SAM" id="MobiDB-lite"/>
    </source>
</evidence>
<feature type="transmembrane region" description="Helical" evidence="2">
    <location>
        <begin position="94"/>
        <end position="115"/>
    </location>
</feature>
<protein>
    <recommendedName>
        <fullName evidence="5">Transmembrane protein</fullName>
    </recommendedName>
</protein>
<evidence type="ECO:0000313" key="3">
    <source>
        <dbReference type="EMBL" id="HIR06303.1"/>
    </source>
</evidence>
<feature type="transmembrane region" description="Helical" evidence="2">
    <location>
        <begin position="121"/>
        <end position="140"/>
    </location>
</feature>
<dbReference type="EMBL" id="DVGC01000058">
    <property type="protein sequence ID" value="HIR06303.1"/>
    <property type="molecule type" value="Genomic_DNA"/>
</dbReference>
<dbReference type="Proteomes" id="UP000824250">
    <property type="component" value="Unassembled WGS sequence"/>
</dbReference>
<feature type="compositionally biased region" description="Basic and acidic residues" evidence="1">
    <location>
        <begin position="259"/>
        <end position="282"/>
    </location>
</feature>
<keyword evidence="2" id="KW-0812">Transmembrane</keyword>
<evidence type="ECO:0008006" key="5">
    <source>
        <dbReference type="Google" id="ProtNLM"/>
    </source>
</evidence>
<evidence type="ECO:0000313" key="4">
    <source>
        <dbReference type="Proteomes" id="UP000824250"/>
    </source>
</evidence>
<name>A0A9D1A5U8_9FIRM</name>
<proteinExistence type="predicted"/>
<feature type="compositionally biased region" description="Basic and acidic residues" evidence="1">
    <location>
        <begin position="210"/>
        <end position="251"/>
    </location>
</feature>
<sequence length="357" mass="40110">MLQFLQTGKMLYVLGTICVLGIISKLVTSSLYKRLIKETGNMALTKNKNLKALKQKTENLFLVSHGIRNPAAYIEKQLYGFQFWRVSLDHWDNLSLQAMILCFLAGGAAAFASYWYRCDSYYIVLYGSMGVLAGLVLVLVDNGANIALKRQQLADCLVDYVENSPHFYKNVETTAEYDKRGKAAAGLLRSRGREADRQAARAVSETAAGENREEVSQEEGSGDRTGRFHIEQPEEKEPEERMEKSRTERPGAKLSVLSRKKDSGKELQRSRGQEMKDAEGGGRQELAAVSEEAEGDELARSIEHLRQSLEQIAAGREQSRRENQPKVLEKTLAGRVKKELNQEDLKLLGELLQEYLS</sequence>
<keyword evidence="2" id="KW-1133">Transmembrane helix</keyword>
<accession>A0A9D1A5U8</accession>
<feature type="region of interest" description="Disordered" evidence="1">
    <location>
        <begin position="188"/>
        <end position="296"/>
    </location>
</feature>
<gene>
    <name evidence="3" type="ORF">IAB28_10130</name>
</gene>
<dbReference type="AlphaFoldDB" id="A0A9D1A5U8"/>